<sequence>MKLSEFILVVKEHLLSWQMDISNRETKLMRCLTNLFEEIDLNGNEILEWDEFTNYVIEKATVLNNIKTKADEIKQYTKSHTKPQQAINNKLLTHKFNNLLTKLIYIPHIDRLALYEEGSDEIIFMNPENGIINNKTLKVIPKSLFVTTSTVKKDEEGLIHVETKKNFIDLKTMILDILYIPDKKYQILLTSSNDKYVRGWKNTSNGWILACQPDNEEELIEHEFKNEIYCLAWDSLNEILYCGQKNGNIVIWYFKTDTEKDLEKDCAHTEVIMDMIAMPKLQFLATAALDGNLILWDTIINKKKRVYKEHSRGITSLSFNEALILLFSAGFDHNICVWNPYIDNLIYKISGHSSPLLVVKVIEGTSQIVSLDSDGNVRITDIKKFSNVQTFSIETSDEKHKFNPQCLTYIPKPLKLAFCGRTISIYEYDKNYNPNSVDDFVAICCAFVPSQLSFYTPAGNKIKLWNALTGDVKKIFSDITNGEITCFALDNLKRRMLIGDSLGQIGIYNTYNGAMIKSLPKHTAEVTHIVHASSIKTFISAAMDNKINMTVDNDFGENELIRTFELKEVTITSLAFNELSKLIVVATNTGITQFYESDTGKCNGSYSELTQYEEITSLNCIEKIPYMITTTTNGKINFIALPPLLYKFQKVYSFKNDDTESIQKAKKELEDKKEQQQYQLNINIQQPIVSQLTQKKKENPTITNQNISISNSILCNATKRLFVSDDKGFIKCFDISQIIHALEKSYINHQDKSGNRNKSFLSPPSFEGVSSQEVWTQRAHFEMIKSIEYIFDENLLITTAYDKKVKIWDSNTGNLIDQLQQNYDKIEPRPIAFKRSGTEEIYDSNLEERIDLKRKESLRNKRIEDKNIKQTTQTNTNIPVSMTFQAKSSSIAQVDQLDKQQANTNDDIYANFHPNKSEEEEFSPFYYLDKINVQKLQSLKSNPEWKLNINYQKYYEQYEKHINDLKKDVLIKEQQLQEKRQKQGINNRRFKVNTYQNQDEQQNFDSDFRPLLKEEQGLKLDAQTIVKSQTDIRIQDGLQKITNSQVSMVKIDNTKSQKNIQTVTQKNIQPIQEENQAEPFALLGDKKAPVSNLYKKELQSKLLFGNNQQEIKLSQEEVNAAHRLAAALANYDKNDYRSLKFYNIQVKENKKNNQKPQKQSNESNYR</sequence>
<dbReference type="InterPro" id="IPR019775">
    <property type="entry name" value="WD40_repeat_CS"/>
</dbReference>
<dbReference type="InterPro" id="IPR015943">
    <property type="entry name" value="WD40/YVTN_repeat-like_dom_sf"/>
</dbReference>
<feature type="repeat" description="WD" evidence="3">
    <location>
        <begin position="307"/>
        <end position="339"/>
    </location>
</feature>
<feature type="repeat" description="WD" evidence="3">
    <location>
        <begin position="265"/>
        <end position="297"/>
    </location>
</feature>
<evidence type="ECO:0000256" key="2">
    <source>
        <dbReference type="ARBA" id="ARBA00022737"/>
    </source>
</evidence>
<evidence type="ECO:0000256" key="1">
    <source>
        <dbReference type="ARBA" id="ARBA00022574"/>
    </source>
</evidence>
<feature type="region of interest" description="Disordered" evidence="5">
    <location>
        <begin position="1147"/>
        <end position="1166"/>
    </location>
</feature>
<protein>
    <submittedName>
        <fullName evidence="6">Uncharacterized protein</fullName>
    </submittedName>
</protein>
<keyword evidence="4" id="KW-0175">Coiled coil</keyword>
<dbReference type="OrthoDB" id="445034at2759"/>
<feature type="compositionally biased region" description="Low complexity" evidence="5">
    <location>
        <begin position="1154"/>
        <end position="1166"/>
    </location>
</feature>
<dbReference type="EMBL" id="GL983422">
    <property type="protein sequence ID" value="EGR33574.1"/>
    <property type="molecule type" value="Genomic_DNA"/>
</dbReference>
<dbReference type="SUPFAM" id="SSF50978">
    <property type="entry name" value="WD40 repeat-like"/>
    <property type="match status" value="2"/>
</dbReference>
<dbReference type="OMA" id="CRSKIKL"/>
<evidence type="ECO:0000313" key="7">
    <source>
        <dbReference type="Proteomes" id="UP000008983"/>
    </source>
</evidence>
<dbReference type="Gene3D" id="2.130.10.10">
    <property type="entry name" value="YVTN repeat-like/Quinoprotein amine dehydrogenase"/>
    <property type="match status" value="3"/>
</dbReference>
<reference evidence="6 7" key="1">
    <citation type="submission" date="2011-07" db="EMBL/GenBank/DDBJ databases">
        <authorList>
            <person name="Coyne R."/>
            <person name="Brami D."/>
            <person name="Johnson J."/>
            <person name="Hostetler J."/>
            <person name="Hannick L."/>
            <person name="Clark T."/>
            <person name="Cassidy-Hanley D."/>
            <person name="Inman J."/>
        </authorList>
    </citation>
    <scope>NUCLEOTIDE SEQUENCE [LARGE SCALE GENOMIC DNA]</scope>
    <source>
        <strain evidence="6 7">G5</strain>
    </source>
</reference>
<dbReference type="PANTHER" id="PTHR44324">
    <property type="entry name" value="WD40 REPEAT DOMAIN 95"/>
    <property type="match status" value="1"/>
</dbReference>
<evidence type="ECO:0000256" key="5">
    <source>
        <dbReference type="SAM" id="MobiDB-lite"/>
    </source>
</evidence>
<dbReference type="SMART" id="SM00320">
    <property type="entry name" value="WD40"/>
    <property type="match status" value="9"/>
</dbReference>
<dbReference type="RefSeq" id="XP_004037560.1">
    <property type="nucleotide sequence ID" value="XM_004037512.1"/>
</dbReference>
<keyword evidence="1 3" id="KW-0853">WD repeat</keyword>
<keyword evidence="2" id="KW-0677">Repeat</keyword>
<gene>
    <name evidence="6" type="ORF">IMG5_048910</name>
</gene>
<dbReference type="PROSITE" id="PS50294">
    <property type="entry name" value="WD_REPEATS_REGION"/>
    <property type="match status" value="2"/>
</dbReference>
<feature type="coiled-coil region" evidence="4">
    <location>
        <begin position="948"/>
        <end position="982"/>
    </location>
</feature>
<dbReference type="InParanoid" id="G0QMH8"/>
<dbReference type="InterPro" id="IPR001680">
    <property type="entry name" value="WD40_rpt"/>
</dbReference>
<dbReference type="Proteomes" id="UP000008983">
    <property type="component" value="Unassembled WGS sequence"/>
</dbReference>
<dbReference type="PANTHER" id="PTHR44324:SF4">
    <property type="entry name" value="WD40 REPEAT DOMAIN 95"/>
    <property type="match status" value="1"/>
</dbReference>
<dbReference type="PROSITE" id="PS50082">
    <property type="entry name" value="WD_REPEATS_2"/>
    <property type="match status" value="3"/>
</dbReference>
<dbReference type="Pfam" id="PF00400">
    <property type="entry name" value="WD40"/>
    <property type="match status" value="3"/>
</dbReference>
<dbReference type="PROSITE" id="PS00678">
    <property type="entry name" value="WD_REPEATS_1"/>
    <property type="match status" value="1"/>
</dbReference>
<dbReference type="GeneID" id="14909759"/>
<dbReference type="eggNOG" id="KOG0267">
    <property type="taxonomic scope" value="Eukaryota"/>
</dbReference>
<feature type="repeat" description="WD" evidence="3">
    <location>
        <begin position="777"/>
        <end position="818"/>
    </location>
</feature>
<name>G0QMH8_ICHMU</name>
<proteinExistence type="predicted"/>
<accession>G0QMH8</accession>
<evidence type="ECO:0000256" key="4">
    <source>
        <dbReference type="SAM" id="Coils"/>
    </source>
</evidence>
<evidence type="ECO:0000313" key="6">
    <source>
        <dbReference type="EMBL" id="EGR33574.1"/>
    </source>
</evidence>
<organism evidence="6 7">
    <name type="scientific">Ichthyophthirius multifiliis</name>
    <name type="common">White spot disease agent</name>
    <name type="synonym">Ich</name>
    <dbReference type="NCBI Taxonomy" id="5932"/>
    <lineage>
        <taxon>Eukaryota</taxon>
        <taxon>Sar</taxon>
        <taxon>Alveolata</taxon>
        <taxon>Ciliophora</taxon>
        <taxon>Intramacronucleata</taxon>
        <taxon>Oligohymenophorea</taxon>
        <taxon>Hymenostomatida</taxon>
        <taxon>Ophryoglenina</taxon>
        <taxon>Ichthyophthirius</taxon>
    </lineage>
</organism>
<dbReference type="AlphaFoldDB" id="G0QMH8"/>
<dbReference type="InterPro" id="IPR036322">
    <property type="entry name" value="WD40_repeat_dom_sf"/>
</dbReference>
<dbReference type="STRING" id="857967.G0QMH8"/>
<dbReference type="InterPro" id="IPR051242">
    <property type="entry name" value="WD-EF-hand_domain"/>
</dbReference>
<keyword evidence="7" id="KW-1185">Reference proteome</keyword>
<evidence type="ECO:0000256" key="3">
    <source>
        <dbReference type="PROSITE-ProRule" id="PRU00221"/>
    </source>
</evidence>